<name>A0A1X1KP16_STRMT</name>
<sequence>MKNLKEKNIQKVIWHMQRQCGRLAEISDAAAIKNELFYLQASIDCLNRILNDQAPYPGIDREEVF</sequence>
<evidence type="ECO:0000313" key="2">
    <source>
        <dbReference type="Proteomes" id="UP000193234"/>
    </source>
</evidence>
<gene>
    <name evidence="1" type="ORF">B7696_00200</name>
</gene>
<comment type="caution">
    <text evidence="1">The sequence shown here is derived from an EMBL/GenBank/DDBJ whole genome shotgun (WGS) entry which is preliminary data.</text>
</comment>
<evidence type="ECO:0000313" key="1">
    <source>
        <dbReference type="EMBL" id="ORP01175.1"/>
    </source>
</evidence>
<dbReference type="AlphaFoldDB" id="A0A1X1KP16"/>
<dbReference type="RefSeq" id="WP_000793101.1">
    <property type="nucleotide sequence ID" value="NZ_CAMIAG010000023.1"/>
</dbReference>
<proteinExistence type="predicted"/>
<reference evidence="1 2" key="1">
    <citation type="journal article" date="2016" name="Eur. J. Clin. Microbiol. Infect. Dis.">
        <title>Whole genome sequencing as a tool for phylogenetic analysis of clinical strains of Mitis group streptococci.</title>
        <authorList>
            <person name="Rasmussen L.H."/>
            <person name="Dargis R."/>
            <person name="Hojholt K."/>
            <person name="Christensen J.J."/>
            <person name="Skovgaard O."/>
            <person name="Justesen U.S."/>
            <person name="Rosenvinge F.S."/>
            <person name="Moser C."/>
            <person name="Lukjancenko O."/>
            <person name="Rasmussen S."/>
            <person name="Nielsen X.C."/>
        </authorList>
    </citation>
    <scope>NUCLEOTIDE SEQUENCE [LARGE SCALE GENOMIC DNA]</scope>
    <source>
        <strain evidence="1 2">RH_12363_08</strain>
    </source>
</reference>
<protein>
    <submittedName>
        <fullName evidence="1">Uncharacterized protein</fullName>
    </submittedName>
</protein>
<accession>A0A1X1KP16</accession>
<organism evidence="1 2">
    <name type="scientific">Streptococcus mitis</name>
    <dbReference type="NCBI Taxonomy" id="28037"/>
    <lineage>
        <taxon>Bacteria</taxon>
        <taxon>Bacillati</taxon>
        <taxon>Bacillota</taxon>
        <taxon>Bacilli</taxon>
        <taxon>Lactobacillales</taxon>
        <taxon>Streptococcaceae</taxon>
        <taxon>Streptococcus</taxon>
        <taxon>Streptococcus mitis group</taxon>
    </lineage>
</organism>
<dbReference type="EMBL" id="NCVJ01000012">
    <property type="protein sequence ID" value="ORP01175.1"/>
    <property type="molecule type" value="Genomic_DNA"/>
</dbReference>
<dbReference type="Proteomes" id="UP000193234">
    <property type="component" value="Unassembled WGS sequence"/>
</dbReference>